<dbReference type="Pfam" id="PF00512">
    <property type="entry name" value="HisKA"/>
    <property type="match status" value="1"/>
</dbReference>
<evidence type="ECO:0000313" key="20">
    <source>
        <dbReference type="EMBL" id="BDT79289.1"/>
    </source>
</evidence>
<keyword evidence="7" id="KW-0597">Phosphoprotein</keyword>
<dbReference type="NCBIfam" id="TIGR02966">
    <property type="entry name" value="phoR_proteo"/>
    <property type="match status" value="1"/>
</dbReference>
<dbReference type="InterPro" id="IPR004358">
    <property type="entry name" value="Sig_transdc_His_kin-like_C"/>
</dbReference>
<dbReference type="SUPFAM" id="SSF47384">
    <property type="entry name" value="Homodimeric domain of signal transducing histidine kinase"/>
    <property type="match status" value="1"/>
</dbReference>
<organism evidence="20 21">
    <name type="scientific">Polynucleobacter yangtzensis</name>
    <dbReference type="NCBI Taxonomy" id="1743159"/>
    <lineage>
        <taxon>Bacteria</taxon>
        <taxon>Pseudomonadati</taxon>
        <taxon>Pseudomonadota</taxon>
        <taxon>Betaproteobacteria</taxon>
        <taxon>Burkholderiales</taxon>
        <taxon>Burkholderiaceae</taxon>
        <taxon>Polynucleobacter</taxon>
    </lineage>
</organism>
<comment type="subcellular location">
    <subcellularLocation>
        <location evidence="2">Cell membrane</location>
    </subcellularLocation>
</comment>
<dbReference type="PANTHER" id="PTHR45453:SF1">
    <property type="entry name" value="PHOSPHATE REGULON SENSOR PROTEIN PHOR"/>
    <property type="match status" value="1"/>
</dbReference>
<dbReference type="InterPro" id="IPR050351">
    <property type="entry name" value="BphY/WalK/GraS-like"/>
</dbReference>
<evidence type="ECO:0000256" key="3">
    <source>
        <dbReference type="ARBA" id="ARBA00012438"/>
    </source>
</evidence>
<keyword evidence="21" id="KW-1185">Reference proteome</keyword>
<keyword evidence="14 18" id="KW-1133">Transmembrane helix</keyword>
<evidence type="ECO:0000256" key="8">
    <source>
        <dbReference type="ARBA" id="ARBA00022592"/>
    </source>
</evidence>
<dbReference type="SMART" id="SM00388">
    <property type="entry name" value="HisKA"/>
    <property type="match status" value="1"/>
</dbReference>
<keyword evidence="5" id="KW-0813">Transport</keyword>
<sequence length="434" mass="48991">MFSIISRFLVLLALASTGSWLVYGQWGLVPSFVVGFGLLSIPLIYSYFNLMRLEKFIQLDRVEAMPSASGLWGEVLSRLERLVRAMKGQVRAIEAQHERFIDAFQASPNGIIMLDDQDQIEWCNAIAERFFGILFKRDAQQRVNYLIRRPEFIRYLNDRLFDEPLLIEQMGPSANLSLMVQVFPFSENRRLLLAQDVTDLRKAEAMRRDFVANVSHEMRTPLTVMMGFLETVQTLDLDSAKKEEYLDLMMVQGKRMKSLVEDLLTLANLEANAQPAIQSTVPMDAILALLKNEADALSGNKHVISIENNLHNALLGDERELFSAFSNLVSNAVRYTPEGGKIKVIWRDTDDGGAEFVVHDSGPGIAPEHLPRLTERFYRVDRSRSRETGGTGLGLAIVKHVATRHQAQLLIESELGEGSAFKIHFPSDRINKAP</sequence>
<dbReference type="RefSeq" id="WP_281744553.1">
    <property type="nucleotide sequence ID" value="NZ_AP026974.1"/>
</dbReference>
<keyword evidence="12 20" id="KW-0418">Kinase</keyword>
<evidence type="ECO:0000256" key="1">
    <source>
        <dbReference type="ARBA" id="ARBA00000085"/>
    </source>
</evidence>
<evidence type="ECO:0000313" key="21">
    <source>
        <dbReference type="Proteomes" id="UP001211204"/>
    </source>
</evidence>
<keyword evidence="8" id="KW-0592">Phosphate transport</keyword>
<dbReference type="Gene3D" id="3.30.565.10">
    <property type="entry name" value="Histidine kinase-like ATPase, C-terminal domain"/>
    <property type="match status" value="1"/>
</dbReference>
<keyword evidence="11" id="KW-0547">Nucleotide-binding</keyword>
<comment type="function">
    <text evidence="17">Member of the two-component regulatory system PhoR/PhoB involved in the phosphate regulon genes expression. PhoR may function as a membrane-associated protein kinase that phosphorylates PhoB in response to environmental signals.</text>
</comment>
<evidence type="ECO:0000256" key="9">
    <source>
        <dbReference type="ARBA" id="ARBA00022679"/>
    </source>
</evidence>
<evidence type="ECO:0000256" key="7">
    <source>
        <dbReference type="ARBA" id="ARBA00022553"/>
    </source>
</evidence>
<comment type="catalytic activity">
    <reaction evidence="1">
        <text>ATP + protein L-histidine = ADP + protein N-phospho-L-histidine.</text>
        <dbReference type="EC" id="2.7.13.3"/>
    </reaction>
</comment>
<feature type="domain" description="Histidine kinase" evidence="19">
    <location>
        <begin position="213"/>
        <end position="429"/>
    </location>
</feature>
<evidence type="ECO:0000256" key="17">
    <source>
        <dbReference type="ARBA" id="ARBA00025207"/>
    </source>
</evidence>
<dbReference type="CDD" id="cd00082">
    <property type="entry name" value="HisKA"/>
    <property type="match status" value="1"/>
</dbReference>
<dbReference type="InterPro" id="IPR005467">
    <property type="entry name" value="His_kinase_dom"/>
</dbReference>
<reference evidence="20 21" key="1">
    <citation type="submission" date="2022-11" db="EMBL/GenBank/DDBJ databases">
        <title>Complete Genome Sequences of three Polynucleobacter sp. Subcluster PnecC Strains KF022, KF023, and KF032 Isolated from a Shallow Eutrophic Lake in Japan.</title>
        <authorList>
            <person name="Ogata Y."/>
            <person name="Watanabe K."/>
            <person name="Takemine S."/>
            <person name="Shindo C."/>
            <person name="Kurokawa R."/>
            <person name="Suda W."/>
        </authorList>
    </citation>
    <scope>NUCLEOTIDE SEQUENCE [LARGE SCALE GENOMIC DNA]</scope>
    <source>
        <strain evidence="20 21">KF032</strain>
    </source>
</reference>
<accession>A0ABM8CN89</accession>
<dbReference type="InterPro" id="IPR036890">
    <property type="entry name" value="HATPase_C_sf"/>
</dbReference>
<evidence type="ECO:0000256" key="2">
    <source>
        <dbReference type="ARBA" id="ARBA00004236"/>
    </source>
</evidence>
<keyword evidence="10 18" id="KW-0812">Transmembrane</keyword>
<evidence type="ECO:0000256" key="13">
    <source>
        <dbReference type="ARBA" id="ARBA00022840"/>
    </source>
</evidence>
<protein>
    <recommendedName>
        <fullName evidence="4">Phosphate regulon sensor protein PhoR</fullName>
        <ecNumber evidence="3">2.7.13.3</ecNumber>
    </recommendedName>
</protein>
<dbReference type="Pfam" id="PF11808">
    <property type="entry name" value="PhoR"/>
    <property type="match status" value="1"/>
</dbReference>
<dbReference type="InterPro" id="IPR000014">
    <property type="entry name" value="PAS"/>
</dbReference>
<dbReference type="InterPro" id="IPR021766">
    <property type="entry name" value="PhoR_N"/>
</dbReference>
<evidence type="ECO:0000256" key="4">
    <source>
        <dbReference type="ARBA" id="ARBA00019665"/>
    </source>
</evidence>
<evidence type="ECO:0000256" key="18">
    <source>
        <dbReference type="SAM" id="Phobius"/>
    </source>
</evidence>
<dbReference type="SUPFAM" id="SSF55874">
    <property type="entry name" value="ATPase domain of HSP90 chaperone/DNA topoisomerase II/histidine kinase"/>
    <property type="match status" value="1"/>
</dbReference>
<dbReference type="PANTHER" id="PTHR45453">
    <property type="entry name" value="PHOSPHATE REGULON SENSOR PROTEIN PHOR"/>
    <property type="match status" value="1"/>
</dbReference>
<evidence type="ECO:0000256" key="10">
    <source>
        <dbReference type="ARBA" id="ARBA00022692"/>
    </source>
</evidence>
<keyword evidence="16 18" id="KW-0472">Membrane</keyword>
<evidence type="ECO:0000256" key="15">
    <source>
        <dbReference type="ARBA" id="ARBA00023012"/>
    </source>
</evidence>
<dbReference type="InterPro" id="IPR014310">
    <property type="entry name" value="Sig_transdc_His_kinase_PhoR"/>
</dbReference>
<dbReference type="SMART" id="SM00091">
    <property type="entry name" value="PAS"/>
    <property type="match status" value="1"/>
</dbReference>
<dbReference type="GO" id="GO:0016301">
    <property type="term" value="F:kinase activity"/>
    <property type="evidence" value="ECO:0007669"/>
    <property type="project" value="UniProtKB-KW"/>
</dbReference>
<dbReference type="SMART" id="SM00387">
    <property type="entry name" value="HATPase_c"/>
    <property type="match status" value="1"/>
</dbReference>
<evidence type="ECO:0000256" key="11">
    <source>
        <dbReference type="ARBA" id="ARBA00022741"/>
    </source>
</evidence>
<keyword evidence="9" id="KW-0808">Transferase</keyword>
<evidence type="ECO:0000256" key="6">
    <source>
        <dbReference type="ARBA" id="ARBA00022475"/>
    </source>
</evidence>
<dbReference type="EMBL" id="AP026974">
    <property type="protein sequence ID" value="BDT79289.1"/>
    <property type="molecule type" value="Genomic_DNA"/>
</dbReference>
<dbReference type="InterPro" id="IPR035965">
    <property type="entry name" value="PAS-like_dom_sf"/>
</dbReference>
<dbReference type="PROSITE" id="PS50109">
    <property type="entry name" value="HIS_KIN"/>
    <property type="match status" value="1"/>
</dbReference>
<proteinExistence type="predicted"/>
<evidence type="ECO:0000256" key="5">
    <source>
        <dbReference type="ARBA" id="ARBA00022448"/>
    </source>
</evidence>
<dbReference type="PRINTS" id="PR00344">
    <property type="entry name" value="BCTRLSENSOR"/>
</dbReference>
<evidence type="ECO:0000256" key="14">
    <source>
        <dbReference type="ARBA" id="ARBA00022989"/>
    </source>
</evidence>
<gene>
    <name evidence="20" type="primary">phoR</name>
    <name evidence="20" type="ORF">PKF032_11770</name>
</gene>
<dbReference type="Gene3D" id="1.10.287.130">
    <property type="match status" value="1"/>
</dbReference>
<keyword evidence="13" id="KW-0067">ATP-binding</keyword>
<feature type="transmembrane region" description="Helical" evidence="18">
    <location>
        <begin position="34"/>
        <end position="51"/>
    </location>
</feature>
<dbReference type="Proteomes" id="UP001211204">
    <property type="component" value="Chromosome"/>
</dbReference>
<evidence type="ECO:0000259" key="19">
    <source>
        <dbReference type="PROSITE" id="PS50109"/>
    </source>
</evidence>
<name>A0ABM8CN89_9BURK</name>
<dbReference type="Pfam" id="PF13188">
    <property type="entry name" value="PAS_8"/>
    <property type="match status" value="1"/>
</dbReference>
<dbReference type="SUPFAM" id="SSF55785">
    <property type="entry name" value="PYP-like sensor domain (PAS domain)"/>
    <property type="match status" value="1"/>
</dbReference>
<evidence type="ECO:0000256" key="16">
    <source>
        <dbReference type="ARBA" id="ARBA00023136"/>
    </source>
</evidence>
<dbReference type="InterPro" id="IPR003594">
    <property type="entry name" value="HATPase_dom"/>
</dbReference>
<dbReference type="InterPro" id="IPR036097">
    <property type="entry name" value="HisK_dim/P_sf"/>
</dbReference>
<dbReference type="Gene3D" id="3.30.450.20">
    <property type="entry name" value="PAS domain"/>
    <property type="match status" value="1"/>
</dbReference>
<evidence type="ECO:0000256" key="12">
    <source>
        <dbReference type="ARBA" id="ARBA00022777"/>
    </source>
</evidence>
<dbReference type="Pfam" id="PF02518">
    <property type="entry name" value="HATPase_c"/>
    <property type="match status" value="1"/>
</dbReference>
<dbReference type="EC" id="2.7.13.3" evidence="3"/>
<keyword evidence="15" id="KW-0902">Two-component regulatory system</keyword>
<dbReference type="InterPro" id="IPR003661">
    <property type="entry name" value="HisK_dim/P_dom"/>
</dbReference>
<keyword evidence="6" id="KW-1003">Cell membrane</keyword>